<gene>
    <name evidence="6" type="ORF">PQR66_31060</name>
</gene>
<dbReference type="PANTHER" id="PTHR30024">
    <property type="entry name" value="ALIPHATIC SULFONATES-BINDING PROTEIN-RELATED"/>
    <property type="match status" value="1"/>
</dbReference>
<evidence type="ECO:0000256" key="3">
    <source>
        <dbReference type="ARBA" id="ARBA00022729"/>
    </source>
</evidence>
<dbReference type="RefSeq" id="WP_153141718.1">
    <property type="nucleotide sequence ID" value="NZ_JAQQFH010000030.1"/>
</dbReference>
<dbReference type="SMART" id="SM00062">
    <property type="entry name" value="PBPb"/>
    <property type="match status" value="1"/>
</dbReference>
<feature type="chain" id="PRO_5045381287" evidence="4">
    <location>
        <begin position="29"/>
        <end position="341"/>
    </location>
</feature>
<dbReference type="Proteomes" id="UP001629249">
    <property type="component" value="Unassembled WGS sequence"/>
</dbReference>
<feature type="domain" description="Solute-binding protein family 3/N-terminal" evidence="5">
    <location>
        <begin position="32"/>
        <end position="256"/>
    </location>
</feature>
<dbReference type="PANTHER" id="PTHR30024:SF47">
    <property type="entry name" value="TAURINE-BINDING PERIPLASMIC PROTEIN"/>
    <property type="match status" value="1"/>
</dbReference>
<evidence type="ECO:0000256" key="4">
    <source>
        <dbReference type="SAM" id="SignalP"/>
    </source>
</evidence>
<dbReference type="CDD" id="cd01008">
    <property type="entry name" value="PBP2_NrtA_SsuA_CpmA_like"/>
    <property type="match status" value="1"/>
</dbReference>
<dbReference type="InterPro" id="IPR015168">
    <property type="entry name" value="SsuA/THI5"/>
</dbReference>
<comment type="subcellular location">
    <subcellularLocation>
        <location evidence="1">Periplasm</location>
    </subcellularLocation>
</comment>
<protein>
    <submittedName>
        <fullName evidence="6">NrtA/SsuA/CpmA family ABC transporter substrate-binding protein</fullName>
    </submittedName>
</protein>
<evidence type="ECO:0000256" key="2">
    <source>
        <dbReference type="ARBA" id="ARBA00010742"/>
    </source>
</evidence>
<evidence type="ECO:0000313" key="6">
    <source>
        <dbReference type="EMBL" id="MFL9887509.1"/>
    </source>
</evidence>
<sequence length="341" mass="36124">MSRLTVCFRNLMIGIGLLSLLTPAFSQAPPMTIRVGVQPVMISTLWNAIAQGLFKKSGLDVQLVTFTTGPAQTAALKSGVVDLAWGAATTFYAIRSSGAPVQWVATIGDFNGNDALVGFPQRGIRTAADLKGKKVALPFYTVVHAPFLAWLDANGVKESDVELVNLAPPQAVAALNNHTVDAMYAWPPFTTEIESRGGAVLTSPKDAPGGGWSWDGFAANQNWAEGHEAALARFLTVLDQARSTIPANRDAIIRTAVQVTGMPESTAKASFQLAKFPSLRDNVTPGTAISMCAADTGKGLSMVLSQAKAFYMRTGQITNPARFSEFLNPKALSAGLGMHCP</sequence>
<feature type="signal peptide" evidence="4">
    <location>
        <begin position="1"/>
        <end position="28"/>
    </location>
</feature>
<dbReference type="SUPFAM" id="SSF53850">
    <property type="entry name" value="Periplasmic binding protein-like II"/>
    <property type="match status" value="1"/>
</dbReference>
<evidence type="ECO:0000259" key="5">
    <source>
        <dbReference type="SMART" id="SM00062"/>
    </source>
</evidence>
<proteinExistence type="inferred from homology"/>
<dbReference type="Pfam" id="PF09084">
    <property type="entry name" value="NMT1"/>
    <property type="match status" value="1"/>
</dbReference>
<reference evidence="6 7" key="1">
    <citation type="journal article" date="2024" name="Chem. Sci.">
        <title>Discovery of megapolipeptins by genome mining of a Burkholderiales bacteria collection.</title>
        <authorList>
            <person name="Paulo B.S."/>
            <person name="Recchia M.J.J."/>
            <person name="Lee S."/>
            <person name="Fergusson C.H."/>
            <person name="Romanowski S.B."/>
            <person name="Hernandez A."/>
            <person name="Krull N."/>
            <person name="Liu D.Y."/>
            <person name="Cavanagh H."/>
            <person name="Bos A."/>
            <person name="Gray C.A."/>
            <person name="Murphy B.T."/>
            <person name="Linington R.G."/>
            <person name="Eustaquio A.S."/>
        </authorList>
    </citation>
    <scope>NUCLEOTIDE SEQUENCE [LARGE SCALE GENOMIC DNA]</scope>
    <source>
        <strain evidence="6 7">RL16-012-BIC-B</strain>
    </source>
</reference>
<evidence type="ECO:0000256" key="1">
    <source>
        <dbReference type="ARBA" id="ARBA00004418"/>
    </source>
</evidence>
<comment type="caution">
    <text evidence="6">The sequence shown here is derived from an EMBL/GenBank/DDBJ whole genome shotgun (WGS) entry which is preliminary data.</text>
</comment>
<keyword evidence="7" id="KW-1185">Reference proteome</keyword>
<dbReference type="Gene3D" id="3.40.190.10">
    <property type="entry name" value="Periplasmic binding protein-like II"/>
    <property type="match status" value="3"/>
</dbReference>
<keyword evidence="3 4" id="KW-0732">Signal</keyword>
<dbReference type="InterPro" id="IPR001638">
    <property type="entry name" value="Solute-binding_3/MltF_N"/>
</dbReference>
<evidence type="ECO:0000313" key="7">
    <source>
        <dbReference type="Proteomes" id="UP001629249"/>
    </source>
</evidence>
<organism evidence="6 7">
    <name type="scientific">Paraburkholderia agricolaris</name>
    <dbReference type="NCBI Taxonomy" id="2152888"/>
    <lineage>
        <taxon>Bacteria</taxon>
        <taxon>Pseudomonadati</taxon>
        <taxon>Pseudomonadota</taxon>
        <taxon>Betaproteobacteria</taxon>
        <taxon>Burkholderiales</taxon>
        <taxon>Burkholderiaceae</taxon>
        <taxon>Paraburkholderia</taxon>
    </lineage>
</organism>
<accession>A0ABW8ZW87</accession>
<comment type="similarity">
    <text evidence="2">Belongs to the bacterial solute-binding protein SsuA/TauA family.</text>
</comment>
<dbReference type="EMBL" id="JAQQFN010000028">
    <property type="protein sequence ID" value="MFL9887509.1"/>
    <property type="molecule type" value="Genomic_DNA"/>
</dbReference>
<name>A0ABW8ZW87_9BURK</name>